<dbReference type="SUPFAM" id="SSF81301">
    <property type="entry name" value="Nucleotidyltransferase"/>
    <property type="match status" value="1"/>
</dbReference>
<gene>
    <name evidence="1" type="ORF">FHS42_004808</name>
</gene>
<dbReference type="Gene3D" id="3.30.460.10">
    <property type="entry name" value="Beta Polymerase, domain 2"/>
    <property type="match status" value="1"/>
</dbReference>
<keyword evidence="1" id="KW-0808">Transferase</keyword>
<accession>A0A7W9V1F3</accession>
<dbReference type="GO" id="GO:0016779">
    <property type="term" value="F:nucleotidyltransferase activity"/>
    <property type="evidence" value="ECO:0007669"/>
    <property type="project" value="UniProtKB-KW"/>
</dbReference>
<keyword evidence="1" id="KW-0548">Nucleotidyltransferase</keyword>
<dbReference type="RefSeq" id="WP_312866999.1">
    <property type="nucleotide sequence ID" value="NZ_JACHJL010000013.1"/>
</dbReference>
<dbReference type="SUPFAM" id="SSF81631">
    <property type="entry name" value="PAP/OAS1 substrate-binding domain"/>
    <property type="match status" value="1"/>
</dbReference>
<dbReference type="Pfam" id="PF04439">
    <property type="entry name" value="Adenyl_transf"/>
    <property type="match status" value="1"/>
</dbReference>
<sequence length="283" mass="31831">MDTKNDPFAAQLLTWAGGRSDIKAILRTGSRGRQDGTVDALSDHDIELYTTEPARYEENGDWIRELGAVWVCVGLEGPWENPAWLVFFEGGLKADFQVVPVVRLRELADDGLDELHERGYQILLDREGLAAALPAPTGAAPEAELPDEEEFQQVCAEFWHEIAHLPRYLARGELWIVKARDWTTKELLQTMIEWHAQSHFGPQHDVWHGGTRMREWAAPGVWKRAGGVFADFAPDGCLRAAQATADLFAELSREVARTYGFSYPEAAERAIRPYLNQLPALHD</sequence>
<keyword evidence="2" id="KW-1185">Reference proteome</keyword>
<dbReference type="InterPro" id="IPR007530">
    <property type="entry name" value="Aminoglycoside_adenylylTfrase"/>
</dbReference>
<reference evidence="1 2" key="1">
    <citation type="submission" date="2020-08" db="EMBL/GenBank/DDBJ databases">
        <title>Genomic Encyclopedia of Type Strains, Phase III (KMG-III): the genomes of soil and plant-associated and newly described type strains.</title>
        <authorList>
            <person name="Whitman W."/>
        </authorList>
    </citation>
    <scope>NUCLEOTIDE SEQUENCE [LARGE SCALE GENOMIC DNA]</scope>
    <source>
        <strain evidence="1 2">CECT 8305</strain>
    </source>
</reference>
<evidence type="ECO:0000313" key="2">
    <source>
        <dbReference type="Proteomes" id="UP000588098"/>
    </source>
</evidence>
<dbReference type="InterPro" id="IPR043519">
    <property type="entry name" value="NT_sf"/>
</dbReference>
<dbReference type="Gene3D" id="1.20.120.330">
    <property type="entry name" value="Nucleotidyltransferases domain 2"/>
    <property type="match status" value="1"/>
</dbReference>
<protein>
    <submittedName>
        <fullName evidence="1">Aminoglycoside 6-adenylyltransferase</fullName>
        <ecNumber evidence="1">2.7.7.-</ecNumber>
    </submittedName>
</protein>
<comment type="caution">
    <text evidence="1">The sequence shown here is derived from an EMBL/GenBank/DDBJ whole genome shotgun (WGS) entry which is preliminary data.</text>
</comment>
<organism evidence="1 2">
    <name type="scientific">Streptomyces zagrosensis</name>
    <dbReference type="NCBI Taxonomy" id="1042984"/>
    <lineage>
        <taxon>Bacteria</taxon>
        <taxon>Bacillati</taxon>
        <taxon>Actinomycetota</taxon>
        <taxon>Actinomycetes</taxon>
        <taxon>Kitasatosporales</taxon>
        <taxon>Streptomycetaceae</taxon>
        <taxon>Streptomyces</taxon>
    </lineage>
</organism>
<dbReference type="EC" id="2.7.7.-" evidence="1"/>
<dbReference type="AlphaFoldDB" id="A0A7W9V1F3"/>
<evidence type="ECO:0000313" key="1">
    <source>
        <dbReference type="EMBL" id="MBB5937724.1"/>
    </source>
</evidence>
<dbReference type="Proteomes" id="UP000588098">
    <property type="component" value="Unassembled WGS sequence"/>
</dbReference>
<proteinExistence type="predicted"/>
<name>A0A7W9V1F3_9ACTN</name>
<dbReference type="EMBL" id="JACHJL010000013">
    <property type="protein sequence ID" value="MBB5937724.1"/>
    <property type="molecule type" value="Genomic_DNA"/>
</dbReference>